<reference evidence="14" key="1">
    <citation type="submission" date="2021-12" db="EMBL/GenBank/DDBJ databases">
        <authorList>
            <person name="King R."/>
        </authorList>
    </citation>
    <scope>NUCLEOTIDE SEQUENCE</scope>
</reference>
<dbReference type="InterPro" id="IPR023828">
    <property type="entry name" value="Peptidase_S8_Ser-AS"/>
</dbReference>
<evidence type="ECO:0000256" key="10">
    <source>
        <dbReference type="ARBA" id="ARBA00023180"/>
    </source>
</evidence>
<evidence type="ECO:0000256" key="9">
    <source>
        <dbReference type="ARBA" id="ARBA00023157"/>
    </source>
</evidence>
<evidence type="ECO:0000313" key="15">
    <source>
        <dbReference type="Proteomes" id="UP001152759"/>
    </source>
</evidence>
<dbReference type="InterPro" id="IPR038466">
    <property type="entry name" value="S8_pro-domain_sf"/>
</dbReference>
<dbReference type="AlphaFoldDB" id="A0A9P0A0P5"/>
<dbReference type="InterPro" id="IPR032815">
    <property type="entry name" value="S8_pro-domain"/>
</dbReference>
<dbReference type="InterPro" id="IPR034182">
    <property type="entry name" value="Kexin/furin"/>
</dbReference>
<evidence type="ECO:0000256" key="2">
    <source>
        <dbReference type="ARBA" id="ARBA00022670"/>
    </source>
</evidence>
<dbReference type="EMBL" id="OU963862">
    <property type="protein sequence ID" value="CAH0381846.1"/>
    <property type="molecule type" value="Genomic_DNA"/>
</dbReference>
<evidence type="ECO:0000256" key="11">
    <source>
        <dbReference type="PIRSR" id="PIRSR615500-1"/>
    </source>
</evidence>
<dbReference type="Pfam" id="PF16470">
    <property type="entry name" value="S8_pro-domain"/>
    <property type="match status" value="1"/>
</dbReference>
<dbReference type="InterPro" id="IPR002884">
    <property type="entry name" value="P_dom"/>
</dbReference>
<keyword evidence="9" id="KW-1015">Disulfide bond</keyword>
<accession>A0A9P0A0P5</accession>
<dbReference type="PROSITE" id="PS00137">
    <property type="entry name" value="SUBTILASE_HIS"/>
    <property type="match status" value="1"/>
</dbReference>
<evidence type="ECO:0000259" key="13">
    <source>
        <dbReference type="PROSITE" id="PS51829"/>
    </source>
</evidence>
<feature type="domain" description="P/Homo B" evidence="13">
    <location>
        <begin position="490"/>
        <end position="623"/>
    </location>
</feature>
<dbReference type="InterPro" id="IPR023827">
    <property type="entry name" value="Peptidase_S8_Asp-AS"/>
</dbReference>
<dbReference type="GO" id="GO:0005737">
    <property type="term" value="C:cytoplasm"/>
    <property type="evidence" value="ECO:0007669"/>
    <property type="project" value="UniProtKB-ARBA"/>
</dbReference>
<sequence length="693" mass="77576">MIPFSAQTDLQSDFQGNLGFWTLLACIITFFPSMINGESAMLAEHGYHHYTNEWVVRIPQDSLASEISNKKGFTYVNRIEGFDDMHLFVKESQPKMQKVPSHHLSAHLESHEAVLWAEQQVAKVRQRRGLLNRREGILARRETDRSRYEGVFNDEYWKLQWYEQDYRAKNTKFPTLDMGLVPVYTELNITGRGVRVCVIDDGLEYTHDDLKDNFDPEISYNLNNSTFDVLPRYEDPINAHGTRCAGEIAMKANNSKCGVGIAFNAKVGGIKLLDGPTTDLMEAKAIQYALDKVDIFTGSWGPLDNGLVVDGPGKLASLALENGILKGRKGRGALYFFAGGNGKVSDDNCACDGYASSIYTITVASATELGKPTYYSERCSAVMVTTYSGGSTGQIKIVTTDLHNDCTVSHTGTSAAAPLGAGIAALLLEANPLLTWRDVQHLLVHTVEVAPIANDVEWRQNAAGFWYSINFGFGLMNAYQLIKQAMQWTTVPPKTICTVPFYLIHSMRQFSPSADFITSVKTDACGIRFVEHVQLRSTINHTRRGAIEMYLQSPSGTISKLLEARERDQSNHGFRNWPFLTLEFWGENPSGLWRGMVRDVSSQGHHDGEVESMTLVIHGTVDEPEHYKNGPRKYDPFDVPEDYDEPDAYEALKAEQEHDAQQKHQFTDKIKIPTLEDGIKLLNNGFNFAKNLI</sequence>
<dbReference type="PRINTS" id="PR00723">
    <property type="entry name" value="SUBTILISIN"/>
</dbReference>
<dbReference type="PROSITE" id="PS51892">
    <property type="entry name" value="SUBTILASE"/>
    <property type="match status" value="1"/>
</dbReference>
<dbReference type="Proteomes" id="UP001152759">
    <property type="component" value="Chromosome 1"/>
</dbReference>
<feature type="active site" description="Charge relay system" evidence="11 12">
    <location>
        <position position="414"/>
    </location>
</feature>
<feature type="active site" description="Charge relay system" evidence="11 12">
    <location>
        <position position="240"/>
    </location>
</feature>
<dbReference type="PROSITE" id="PS00136">
    <property type="entry name" value="SUBTILASE_ASP"/>
    <property type="match status" value="1"/>
</dbReference>
<dbReference type="Gene3D" id="2.60.120.260">
    <property type="entry name" value="Galactose-binding domain-like"/>
    <property type="match status" value="1"/>
</dbReference>
<evidence type="ECO:0000256" key="5">
    <source>
        <dbReference type="ARBA" id="ARBA00022801"/>
    </source>
</evidence>
<feature type="active site" description="Charge relay system" evidence="11 12">
    <location>
        <position position="200"/>
    </location>
</feature>
<protein>
    <recommendedName>
        <fullName evidence="13">P/Homo B domain-containing protein</fullName>
    </recommendedName>
</protein>
<dbReference type="PROSITE" id="PS51829">
    <property type="entry name" value="P_HOMO_B"/>
    <property type="match status" value="1"/>
</dbReference>
<evidence type="ECO:0000256" key="4">
    <source>
        <dbReference type="ARBA" id="ARBA00022729"/>
    </source>
</evidence>
<keyword evidence="15" id="KW-1185">Reference proteome</keyword>
<keyword evidence="3" id="KW-0165">Cleavage on pair of basic residues</keyword>
<gene>
    <name evidence="14" type="ORF">BEMITA_LOCUS1456</name>
</gene>
<evidence type="ECO:0000256" key="1">
    <source>
        <dbReference type="ARBA" id="ARBA00005325"/>
    </source>
</evidence>
<keyword evidence="2 12" id="KW-0645">Protease</keyword>
<comment type="similarity">
    <text evidence="1">Belongs to the peptidase S8 family. Furin subfamily.</text>
</comment>
<proteinExistence type="inferred from homology"/>
<keyword evidence="8" id="KW-0865">Zymogen</keyword>
<organism evidence="14 15">
    <name type="scientific">Bemisia tabaci</name>
    <name type="common">Sweetpotato whitefly</name>
    <name type="synonym">Aleurodes tabaci</name>
    <dbReference type="NCBI Taxonomy" id="7038"/>
    <lineage>
        <taxon>Eukaryota</taxon>
        <taxon>Metazoa</taxon>
        <taxon>Ecdysozoa</taxon>
        <taxon>Arthropoda</taxon>
        <taxon>Hexapoda</taxon>
        <taxon>Insecta</taxon>
        <taxon>Pterygota</taxon>
        <taxon>Neoptera</taxon>
        <taxon>Paraneoptera</taxon>
        <taxon>Hemiptera</taxon>
        <taxon>Sternorrhyncha</taxon>
        <taxon>Aleyrodoidea</taxon>
        <taxon>Aleyrodidae</taxon>
        <taxon>Aleyrodinae</taxon>
        <taxon>Bemisia</taxon>
    </lineage>
</organism>
<dbReference type="InterPro" id="IPR008979">
    <property type="entry name" value="Galactose-bd-like_sf"/>
</dbReference>
<keyword evidence="7" id="KW-0106">Calcium</keyword>
<dbReference type="GO" id="GO:0012505">
    <property type="term" value="C:endomembrane system"/>
    <property type="evidence" value="ECO:0007669"/>
    <property type="project" value="UniProtKB-ARBA"/>
</dbReference>
<dbReference type="InterPro" id="IPR036852">
    <property type="entry name" value="Peptidase_S8/S53_dom_sf"/>
</dbReference>
<dbReference type="GO" id="GO:0004252">
    <property type="term" value="F:serine-type endopeptidase activity"/>
    <property type="evidence" value="ECO:0007669"/>
    <property type="project" value="UniProtKB-UniRule"/>
</dbReference>
<dbReference type="CDD" id="cd04059">
    <property type="entry name" value="Peptidases_S8_Protein_convertases_Kexins_Furin-like"/>
    <property type="match status" value="1"/>
</dbReference>
<evidence type="ECO:0000256" key="3">
    <source>
        <dbReference type="ARBA" id="ARBA00022685"/>
    </source>
</evidence>
<dbReference type="Pfam" id="PF00082">
    <property type="entry name" value="Peptidase_S8"/>
    <property type="match status" value="1"/>
</dbReference>
<evidence type="ECO:0000256" key="7">
    <source>
        <dbReference type="ARBA" id="ARBA00022837"/>
    </source>
</evidence>
<keyword evidence="5 12" id="KW-0378">Hydrolase</keyword>
<dbReference type="PANTHER" id="PTHR42884">
    <property type="entry name" value="PROPROTEIN CONVERTASE SUBTILISIN/KEXIN-RELATED"/>
    <property type="match status" value="1"/>
</dbReference>
<evidence type="ECO:0000256" key="8">
    <source>
        <dbReference type="ARBA" id="ARBA00023145"/>
    </source>
</evidence>
<dbReference type="FunFam" id="3.40.50.200:FF:000021">
    <property type="entry name" value="Proprotein convertase subtilisin/kexin type 5a"/>
    <property type="match status" value="1"/>
</dbReference>
<evidence type="ECO:0000256" key="6">
    <source>
        <dbReference type="ARBA" id="ARBA00022825"/>
    </source>
</evidence>
<dbReference type="InterPro" id="IPR000209">
    <property type="entry name" value="Peptidase_S8/S53_dom"/>
</dbReference>
<dbReference type="SUPFAM" id="SSF54897">
    <property type="entry name" value="Protease propeptides/inhibitors"/>
    <property type="match status" value="1"/>
</dbReference>
<dbReference type="Gene3D" id="3.40.50.200">
    <property type="entry name" value="Peptidase S8/S53 domain"/>
    <property type="match status" value="1"/>
</dbReference>
<dbReference type="GO" id="GO:0016486">
    <property type="term" value="P:peptide hormone processing"/>
    <property type="evidence" value="ECO:0007669"/>
    <property type="project" value="TreeGrafter"/>
</dbReference>
<dbReference type="SUPFAM" id="SSF52743">
    <property type="entry name" value="Subtilisin-like"/>
    <property type="match status" value="1"/>
</dbReference>
<dbReference type="GO" id="GO:0005615">
    <property type="term" value="C:extracellular space"/>
    <property type="evidence" value="ECO:0007669"/>
    <property type="project" value="TreeGrafter"/>
</dbReference>
<evidence type="ECO:0000313" key="14">
    <source>
        <dbReference type="EMBL" id="CAH0381846.1"/>
    </source>
</evidence>
<keyword evidence="6 12" id="KW-0720">Serine protease</keyword>
<dbReference type="KEGG" id="btab:109043119"/>
<dbReference type="SUPFAM" id="SSF49785">
    <property type="entry name" value="Galactose-binding domain-like"/>
    <property type="match status" value="1"/>
</dbReference>
<dbReference type="FunFam" id="2.60.120.260:FF:000006">
    <property type="entry name" value="Proprotein convertase subtilisin/kexin type 5"/>
    <property type="match status" value="1"/>
</dbReference>
<dbReference type="Pfam" id="PF01483">
    <property type="entry name" value="P_proprotein"/>
    <property type="match status" value="1"/>
</dbReference>
<dbReference type="GO" id="GO:0016020">
    <property type="term" value="C:membrane"/>
    <property type="evidence" value="ECO:0007669"/>
    <property type="project" value="TreeGrafter"/>
</dbReference>
<evidence type="ECO:0000256" key="12">
    <source>
        <dbReference type="PROSITE-ProRule" id="PRU01240"/>
    </source>
</evidence>
<name>A0A9P0A0P5_BEMTA</name>
<keyword evidence="4" id="KW-0732">Signal</keyword>
<dbReference type="InterPro" id="IPR022398">
    <property type="entry name" value="Peptidase_S8_His-AS"/>
</dbReference>
<dbReference type="Gene3D" id="3.30.70.850">
    <property type="entry name" value="Peptidase S8, pro-domain"/>
    <property type="match status" value="1"/>
</dbReference>
<dbReference type="PROSITE" id="PS00138">
    <property type="entry name" value="SUBTILASE_SER"/>
    <property type="match status" value="1"/>
</dbReference>
<keyword evidence="10" id="KW-0325">Glycoprotein</keyword>
<dbReference type="InterPro" id="IPR015500">
    <property type="entry name" value="Peptidase_S8_subtilisin-rel"/>
</dbReference>
<dbReference type="PANTHER" id="PTHR42884:SF14">
    <property type="entry name" value="NEUROENDOCRINE CONVERTASE 1"/>
    <property type="match status" value="1"/>
</dbReference>
<dbReference type="GO" id="GO:0043005">
    <property type="term" value="C:neuron projection"/>
    <property type="evidence" value="ECO:0007669"/>
    <property type="project" value="TreeGrafter"/>
</dbReference>